<keyword evidence="2" id="KW-0472">Membrane</keyword>
<feature type="region of interest" description="Disordered" evidence="1">
    <location>
        <begin position="36"/>
        <end position="85"/>
    </location>
</feature>
<keyword evidence="2" id="KW-1133">Transmembrane helix</keyword>
<name>A0AAW0JDY8_MYOGA</name>
<dbReference type="Proteomes" id="UP001488838">
    <property type="component" value="Unassembled WGS sequence"/>
</dbReference>
<organism evidence="3 4">
    <name type="scientific">Myodes glareolus</name>
    <name type="common">Bank vole</name>
    <name type="synonym">Clethrionomys glareolus</name>
    <dbReference type="NCBI Taxonomy" id="447135"/>
    <lineage>
        <taxon>Eukaryota</taxon>
        <taxon>Metazoa</taxon>
        <taxon>Chordata</taxon>
        <taxon>Craniata</taxon>
        <taxon>Vertebrata</taxon>
        <taxon>Euteleostomi</taxon>
        <taxon>Mammalia</taxon>
        <taxon>Eutheria</taxon>
        <taxon>Euarchontoglires</taxon>
        <taxon>Glires</taxon>
        <taxon>Rodentia</taxon>
        <taxon>Myomorpha</taxon>
        <taxon>Muroidea</taxon>
        <taxon>Cricetidae</taxon>
        <taxon>Arvicolinae</taxon>
        <taxon>Myodes</taxon>
    </lineage>
</organism>
<keyword evidence="2" id="KW-0812">Transmembrane</keyword>
<protein>
    <submittedName>
        <fullName evidence="3">Uncharacterized protein</fullName>
    </submittedName>
</protein>
<proteinExistence type="predicted"/>
<reference evidence="3 4" key="1">
    <citation type="journal article" date="2023" name="bioRxiv">
        <title>Conserved and derived expression patterns and positive selection on dental genes reveal complex evolutionary context of ever-growing rodent molars.</title>
        <authorList>
            <person name="Calamari Z.T."/>
            <person name="Song A."/>
            <person name="Cohen E."/>
            <person name="Akter M."/>
            <person name="Roy R.D."/>
            <person name="Hallikas O."/>
            <person name="Christensen M.M."/>
            <person name="Li P."/>
            <person name="Marangoni P."/>
            <person name="Jernvall J."/>
            <person name="Klein O.D."/>
        </authorList>
    </citation>
    <scope>NUCLEOTIDE SEQUENCE [LARGE SCALE GENOMIC DNA]</scope>
    <source>
        <strain evidence="3">V071</strain>
    </source>
</reference>
<dbReference type="AlphaFoldDB" id="A0AAW0JDY8"/>
<keyword evidence="4" id="KW-1185">Reference proteome</keyword>
<accession>A0AAW0JDY8</accession>
<sequence>CVCVCSRARTYGVSLGFRICSESSGLGSALSILSESAPRGGCSPRQGLRRRDSPARRAATGGVSREGAGVSGRSPSPGLRATGRPGICKRVRSRGVQGDAVTATHSRYSAFLFLLLPFLFLFAAILQKLSRKPTQRSPNPSHQVGSFTPEYITIPAVGTEYPWQY</sequence>
<feature type="transmembrane region" description="Helical" evidence="2">
    <location>
        <begin position="108"/>
        <end position="126"/>
    </location>
</feature>
<gene>
    <name evidence="3" type="ORF">U0070_014817</name>
</gene>
<dbReference type="EMBL" id="JBBHLL010000042">
    <property type="protein sequence ID" value="KAK7825060.1"/>
    <property type="molecule type" value="Genomic_DNA"/>
</dbReference>
<evidence type="ECO:0000256" key="2">
    <source>
        <dbReference type="SAM" id="Phobius"/>
    </source>
</evidence>
<evidence type="ECO:0000313" key="3">
    <source>
        <dbReference type="EMBL" id="KAK7825060.1"/>
    </source>
</evidence>
<comment type="caution">
    <text evidence="3">The sequence shown here is derived from an EMBL/GenBank/DDBJ whole genome shotgun (WGS) entry which is preliminary data.</text>
</comment>
<feature type="non-terminal residue" evidence="3">
    <location>
        <position position="1"/>
    </location>
</feature>
<evidence type="ECO:0000256" key="1">
    <source>
        <dbReference type="SAM" id="MobiDB-lite"/>
    </source>
</evidence>
<evidence type="ECO:0000313" key="4">
    <source>
        <dbReference type="Proteomes" id="UP001488838"/>
    </source>
</evidence>